<keyword evidence="2" id="KW-1185">Reference proteome</keyword>
<name>A0A4Y7U0I5_COPMI</name>
<dbReference type="Proteomes" id="UP000298030">
    <property type="component" value="Unassembled WGS sequence"/>
</dbReference>
<organism evidence="1 2">
    <name type="scientific">Coprinellus micaceus</name>
    <name type="common">Glistening ink-cap mushroom</name>
    <name type="synonym">Coprinus micaceus</name>
    <dbReference type="NCBI Taxonomy" id="71717"/>
    <lineage>
        <taxon>Eukaryota</taxon>
        <taxon>Fungi</taxon>
        <taxon>Dikarya</taxon>
        <taxon>Basidiomycota</taxon>
        <taxon>Agaricomycotina</taxon>
        <taxon>Agaricomycetes</taxon>
        <taxon>Agaricomycetidae</taxon>
        <taxon>Agaricales</taxon>
        <taxon>Agaricineae</taxon>
        <taxon>Psathyrellaceae</taxon>
        <taxon>Coprinellus</taxon>
    </lineage>
</organism>
<protein>
    <submittedName>
        <fullName evidence="1">Uncharacterized protein</fullName>
    </submittedName>
</protein>
<accession>A0A4Y7U0I5</accession>
<evidence type="ECO:0000313" key="2">
    <source>
        <dbReference type="Proteomes" id="UP000298030"/>
    </source>
</evidence>
<reference evidence="1 2" key="1">
    <citation type="journal article" date="2019" name="Nat. Ecol. Evol.">
        <title>Megaphylogeny resolves global patterns of mushroom evolution.</title>
        <authorList>
            <person name="Varga T."/>
            <person name="Krizsan K."/>
            <person name="Foldi C."/>
            <person name="Dima B."/>
            <person name="Sanchez-Garcia M."/>
            <person name="Sanchez-Ramirez S."/>
            <person name="Szollosi G.J."/>
            <person name="Szarkandi J.G."/>
            <person name="Papp V."/>
            <person name="Albert L."/>
            <person name="Andreopoulos W."/>
            <person name="Angelini C."/>
            <person name="Antonin V."/>
            <person name="Barry K.W."/>
            <person name="Bougher N.L."/>
            <person name="Buchanan P."/>
            <person name="Buyck B."/>
            <person name="Bense V."/>
            <person name="Catcheside P."/>
            <person name="Chovatia M."/>
            <person name="Cooper J."/>
            <person name="Damon W."/>
            <person name="Desjardin D."/>
            <person name="Finy P."/>
            <person name="Geml J."/>
            <person name="Haridas S."/>
            <person name="Hughes K."/>
            <person name="Justo A."/>
            <person name="Karasinski D."/>
            <person name="Kautmanova I."/>
            <person name="Kiss B."/>
            <person name="Kocsube S."/>
            <person name="Kotiranta H."/>
            <person name="LaButti K.M."/>
            <person name="Lechner B.E."/>
            <person name="Liimatainen K."/>
            <person name="Lipzen A."/>
            <person name="Lukacs Z."/>
            <person name="Mihaltcheva S."/>
            <person name="Morgado L.N."/>
            <person name="Niskanen T."/>
            <person name="Noordeloos M.E."/>
            <person name="Ohm R.A."/>
            <person name="Ortiz-Santana B."/>
            <person name="Ovrebo C."/>
            <person name="Racz N."/>
            <person name="Riley R."/>
            <person name="Savchenko A."/>
            <person name="Shiryaev A."/>
            <person name="Soop K."/>
            <person name="Spirin V."/>
            <person name="Szebenyi C."/>
            <person name="Tomsovsky M."/>
            <person name="Tulloss R.E."/>
            <person name="Uehling J."/>
            <person name="Grigoriev I.V."/>
            <person name="Vagvolgyi C."/>
            <person name="Papp T."/>
            <person name="Martin F.M."/>
            <person name="Miettinen O."/>
            <person name="Hibbett D.S."/>
            <person name="Nagy L.G."/>
        </authorList>
    </citation>
    <scope>NUCLEOTIDE SEQUENCE [LARGE SCALE GENOMIC DNA]</scope>
    <source>
        <strain evidence="1 2">FP101781</strain>
    </source>
</reference>
<proteinExistence type="predicted"/>
<dbReference type="EMBL" id="QPFP01000001">
    <property type="protein sequence ID" value="TEB39771.1"/>
    <property type="molecule type" value="Genomic_DNA"/>
</dbReference>
<evidence type="ECO:0000313" key="1">
    <source>
        <dbReference type="EMBL" id="TEB39771.1"/>
    </source>
</evidence>
<sequence>MYPPVGFGIRMVTPLMTYDEMKTSEVYVVVKAQVPPQGLNHITWMVTSHSLHSPDHTTIHIDRSTTQEARSIIASRENSAYPGLRETAERRTYDVIWAPFYERVHFISATWVQGSIRVLPDSVLPRLSRESEGGPEWAAANTRQERLRLSKVSEDEPADANRSPLGCDTVTGDLGRHCPYLIASKHTITGARTLNDRIPHSVFLRSWYTNCAAGVHSLWTNGRKKRVHLLTRNLETTTLGYQAKGPTYWLMNMSEIVFLLFQLLGCRGNPACPNSERTL</sequence>
<gene>
    <name evidence="1" type="ORF">FA13DRAFT_1703979</name>
</gene>
<dbReference type="AlphaFoldDB" id="A0A4Y7U0I5"/>
<comment type="caution">
    <text evidence="1">The sequence shown here is derived from an EMBL/GenBank/DDBJ whole genome shotgun (WGS) entry which is preliminary data.</text>
</comment>